<keyword evidence="1" id="KW-0732">Signal</keyword>
<name>A0A2N8ZJY4_9VIBR</name>
<gene>
    <name evidence="2" type="ORF">VTAP4600_B0610</name>
</gene>
<accession>A0A2N8ZJY4</accession>
<dbReference type="RefSeq" id="WP_102524528.1">
    <property type="nucleotide sequence ID" value="NZ_LT960612.1"/>
</dbReference>
<evidence type="ECO:0000313" key="3">
    <source>
        <dbReference type="Proteomes" id="UP000235828"/>
    </source>
</evidence>
<organism evidence="2 3">
    <name type="scientific">Vibrio tapetis subsp. tapetis</name>
    <dbReference type="NCBI Taxonomy" id="1671868"/>
    <lineage>
        <taxon>Bacteria</taxon>
        <taxon>Pseudomonadati</taxon>
        <taxon>Pseudomonadota</taxon>
        <taxon>Gammaproteobacteria</taxon>
        <taxon>Vibrionales</taxon>
        <taxon>Vibrionaceae</taxon>
        <taxon>Vibrio</taxon>
    </lineage>
</organism>
<evidence type="ECO:0000256" key="1">
    <source>
        <dbReference type="SAM" id="SignalP"/>
    </source>
</evidence>
<reference evidence="2 3" key="1">
    <citation type="submission" date="2017-10" db="EMBL/GenBank/DDBJ databases">
        <authorList>
            <person name="Banno H."/>
            <person name="Chua N.-H."/>
        </authorList>
    </citation>
    <scope>NUCLEOTIDE SEQUENCE [LARGE SCALE GENOMIC DNA]</scope>
    <source>
        <strain evidence="2">Vibrio tapetis CECT4600</strain>
    </source>
</reference>
<dbReference type="EMBL" id="LT960612">
    <property type="protein sequence ID" value="SON52221.1"/>
    <property type="molecule type" value="Genomic_DNA"/>
</dbReference>
<dbReference type="Proteomes" id="UP000235828">
    <property type="component" value="Chromosome B"/>
</dbReference>
<dbReference type="KEGG" id="vta:B0610"/>
<sequence>MKACKLILLIALLLFPFSSVFALDCETEKKFSITKDHWLHKVEPELQFYSIFYLSSKIVNDCLNEIPSQDISALRIKLIETVGSDMVVQIETEYDYLFDTKDAFRELELNIMDEAFLDKLRSHEFSSNYEAPKI</sequence>
<dbReference type="AlphaFoldDB" id="A0A2N8ZJY4"/>
<feature type="signal peptide" evidence="1">
    <location>
        <begin position="1"/>
        <end position="22"/>
    </location>
</feature>
<evidence type="ECO:0000313" key="2">
    <source>
        <dbReference type="EMBL" id="SON52221.1"/>
    </source>
</evidence>
<proteinExistence type="predicted"/>
<dbReference type="OrthoDB" id="9960747at2"/>
<feature type="chain" id="PRO_5014905917" evidence="1">
    <location>
        <begin position="23"/>
        <end position="134"/>
    </location>
</feature>
<protein>
    <submittedName>
        <fullName evidence="2">Uncharacterized protein</fullName>
    </submittedName>
</protein>
<keyword evidence="3" id="KW-1185">Reference proteome</keyword>